<dbReference type="FunFam" id="1.10.287.1080:FF:000001">
    <property type="entry name" value="Nucleoside triphosphate pyrophosphohydrolase"/>
    <property type="match status" value="1"/>
</dbReference>
<evidence type="ECO:0000259" key="5">
    <source>
        <dbReference type="Pfam" id="PF03819"/>
    </source>
</evidence>
<dbReference type="SUPFAM" id="SSF101386">
    <property type="entry name" value="all-alpha NTP pyrophosphatases"/>
    <property type="match status" value="2"/>
</dbReference>
<dbReference type="InterPro" id="IPR011551">
    <property type="entry name" value="NTP_PyrPHydrolase_MazG"/>
</dbReference>
<dbReference type="OrthoDB" id="9808939at2"/>
<dbReference type="PANTHER" id="PTHR30522">
    <property type="entry name" value="NUCLEOSIDE TRIPHOSPHATE PYROPHOSPHOHYDROLASE"/>
    <property type="match status" value="1"/>
</dbReference>
<dbReference type="CDD" id="cd11529">
    <property type="entry name" value="NTP-PPase_MazG_Cterm"/>
    <property type="match status" value="1"/>
</dbReference>
<dbReference type="InterPro" id="IPR048015">
    <property type="entry name" value="NTP-PPase_MazG-like_N"/>
</dbReference>
<proteinExistence type="inferred from homology"/>
<comment type="similarity">
    <text evidence="2">Belongs to the nucleoside triphosphate pyrophosphohydrolase family.</text>
</comment>
<keyword evidence="7" id="KW-1185">Reference proteome</keyword>
<dbReference type="RefSeq" id="WP_080523308.1">
    <property type="nucleotide sequence ID" value="NZ_LPUF01000001.1"/>
</dbReference>
<dbReference type="AlphaFoldDB" id="A0A1V8MB16"/>
<evidence type="ECO:0000256" key="2">
    <source>
        <dbReference type="ARBA" id="ARBA00061115"/>
    </source>
</evidence>
<gene>
    <name evidence="6" type="primary">mazG</name>
    <name evidence="6" type="ORF">AU255_08360</name>
</gene>
<dbReference type="Pfam" id="PF03819">
    <property type="entry name" value="MazG"/>
    <property type="match status" value="2"/>
</dbReference>
<dbReference type="STRING" id="1420851.AU255_08360"/>
<dbReference type="Proteomes" id="UP000191980">
    <property type="component" value="Unassembled WGS sequence"/>
</dbReference>
<dbReference type="GO" id="GO:0046052">
    <property type="term" value="P:UTP catabolic process"/>
    <property type="evidence" value="ECO:0007669"/>
    <property type="project" value="TreeGrafter"/>
</dbReference>
<sequence length="263" mass="30597">MKNTLRLLQVMQKLRDPESGCSWDRRQDFSSLIPYTLEEAYEVVDAIERDDMQDLKSELGDLLFQVVFHAQLAEEQGLFDFEQVAEGVADKLIRRHPHVFSDVVYASETEQHQAWELLKASERAEKEAENHTILSGVAKNLPALVQCKKIQDRAANHGFDWNEVEPVFDKVLEELEEVKEAWNSGDQQHIEEEIGDLLLIAVNLARHMQVEPEQALKKSTQKFIRRFEYIENKVLRSGREVKQCELNELDRLWNEAKISLKKL</sequence>
<accession>A0A1V8MB16</accession>
<evidence type="ECO:0000256" key="3">
    <source>
        <dbReference type="ARBA" id="ARBA00066372"/>
    </source>
</evidence>
<dbReference type="GO" id="GO:0046047">
    <property type="term" value="P:TTP catabolic process"/>
    <property type="evidence" value="ECO:0007669"/>
    <property type="project" value="TreeGrafter"/>
</dbReference>
<evidence type="ECO:0000256" key="1">
    <source>
        <dbReference type="ARBA" id="ARBA00052141"/>
    </source>
</evidence>
<evidence type="ECO:0000313" key="6">
    <source>
        <dbReference type="EMBL" id="OQK18716.1"/>
    </source>
</evidence>
<dbReference type="GO" id="GO:0047693">
    <property type="term" value="F:ATP diphosphatase activity"/>
    <property type="evidence" value="ECO:0007669"/>
    <property type="project" value="UniProtKB-EC"/>
</dbReference>
<dbReference type="GO" id="GO:0046081">
    <property type="term" value="P:dUTP catabolic process"/>
    <property type="evidence" value="ECO:0007669"/>
    <property type="project" value="TreeGrafter"/>
</dbReference>
<name>A0A1V8MB16_9GAMM</name>
<dbReference type="CDD" id="cd11528">
    <property type="entry name" value="NTP-PPase_MazG_Nterm"/>
    <property type="match status" value="1"/>
</dbReference>
<dbReference type="GO" id="GO:0046076">
    <property type="term" value="P:dTTP catabolic process"/>
    <property type="evidence" value="ECO:0007669"/>
    <property type="project" value="TreeGrafter"/>
</dbReference>
<dbReference type="NCBIfam" id="TIGR00444">
    <property type="entry name" value="mazG"/>
    <property type="match status" value="1"/>
</dbReference>
<keyword evidence="6" id="KW-0378">Hydrolase</keyword>
<dbReference type="PANTHER" id="PTHR30522:SF0">
    <property type="entry name" value="NUCLEOSIDE TRIPHOSPHATE PYROPHOSPHOHYDROLASE"/>
    <property type="match status" value="1"/>
</dbReference>
<dbReference type="EC" id="3.6.1.8" evidence="3"/>
<dbReference type="InterPro" id="IPR004518">
    <property type="entry name" value="MazG-like_dom"/>
</dbReference>
<dbReference type="GO" id="GO:0006950">
    <property type="term" value="P:response to stress"/>
    <property type="evidence" value="ECO:0007669"/>
    <property type="project" value="UniProtKB-ARBA"/>
</dbReference>
<dbReference type="EMBL" id="LPUF01000001">
    <property type="protein sequence ID" value="OQK18716.1"/>
    <property type="molecule type" value="Genomic_DNA"/>
</dbReference>
<dbReference type="InterPro" id="IPR048011">
    <property type="entry name" value="NTP-PPase_MazG-like_C"/>
</dbReference>
<comment type="caution">
    <text evidence="6">The sequence shown here is derived from an EMBL/GenBank/DDBJ whole genome shotgun (WGS) entry which is preliminary data.</text>
</comment>
<evidence type="ECO:0000256" key="4">
    <source>
        <dbReference type="ARBA" id="ARBA00074799"/>
    </source>
</evidence>
<comment type="catalytic activity">
    <reaction evidence="1">
        <text>ATP + H2O = AMP + diphosphate + H(+)</text>
        <dbReference type="Rhea" id="RHEA:14245"/>
        <dbReference type="ChEBI" id="CHEBI:15377"/>
        <dbReference type="ChEBI" id="CHEBI:15378"/>
        <dbReference type="ChEBI" id="CHEBI:30616"/>
        <dbReference type="ChEBI" id="CHEBI:33019"/>
        <dbReference type="ChEBI" id="CHEBI:456215"/>
        <dbReference type="EC" id="3.6.1.8"/>
    </reaction>
</comment>
<reference evidence="6 7" key="1">
    <citation type="submission" date="2015-12" db="EMBL/GenBank/DDBJ databases">
        <authorList>
            <person name="Shamseldin A."/>
            <person name="Moawad H."/>
            <person name="Abd El-Rahim W.M."/>
            <person name="Sadowsky M.J."/>
        </authorList>
    </citation>
    <scope>NUCLEOTIDE SEQUENCE [LARGE SCALE GENOMIC DNA]</scope>
    <source>
        <strain evidence="6 7">WF1</strain>
    </source>
</reference>
<dbReference type="GO" id="GO:0046061">
    <property type="term" value="P:dATP catabolic process"/>
    <property type="evidence" value="ECO:0007669"/>
    <property type="project" value="TreeGrafter"/>
</dbReference>
<dbReference type="GO" id="GO:0006203">
    <property type="term" value="P:dGTP catabolic process"/>
    <property type="evidence" value="ECO:0007669"/>
    <property type="project" value="TreeGrafter"/>
</dbReference>
<dbReference type="NCBIfam" id="NF007113">
    <property type="entry name" value="PRK09562.1"/>
    <property type="match status" value="1"/>
</dbReference>
<protein>
    <recommendedName>
        <fullName evidence="4">Nucleoside triphosphate pyrophosphohydrolase</fullName>
        <ecNumber evidence="3">3.6.1.8</ecNumber>
    </recommendedName>
</protein>
<feature type="domain" description="NTP pyrophosphohydrolase MazG-like" evidence="5">
    <location>
        <begin position="170"/>
        <end position="227"/>
    </location>
</feature>
<dbReference type="Gene3D" id="1.10.287.1080">
    <property type="entry name" value="MazG-like"/>
    <property type="match status" value="2"/>
</dbReference>
<dbReference type="FunFam" id="1.10.287.1080:FF:000003">
    <property type="entry name" value="Nucleoside triphosphate pyrophosphohydrolase"/>
    <property type="match status" value="1"/>
</dbReference>
<evidence type="ECO:0000313" key="7">
    <source>
        <dbReference type="Proteomes" id="UP000191980"/>
    </source>
</evidence>
<organism evidence="6 7">
    <name type="scientific">Methyloprofundus sedimenti</name>
    <dbReference type="NCBI Taxonomy" id="1420851"/>
    <lineage>
        <taxon>Bacteria</taxon>
        <taxon>Pseudomonadati</taxon>
        <taxon>Pseudomonadota</taxon>
        <taxon>Gammaproteobacteria</taxon>
        <taxon>Methylococcales</taxon>
        <taxon>Methylococcaceae</taxon>
        <taxon>Methyloprofundus</taxon>
    </lineage>
</organism>
<feature type="domain" description="NTP pyrophosphohydrolase MazG-like" evidence="5">
    <location>
        <begin position="27"/>
        <end position="100"/>
    </location>
</feature>